<dbReference type="OrthoDB" id="107064at2"/>
<dbReference type="Proteomes" id="UP000198701">
    <property type="component" value="Unassembled WGS sequence"/>
</dbReference>
<sequence length="370" mass="37955">MTDEQDRAPVWLTGTGDRSGSGDRTKRRDSTEHARLGELAAAASSVEGDAGRALALARRLGASVAGPGDGNTRQLFEALATLAAADLTAARVAEAHLDALSILGQAGVDPAGLPGAPAGGGTWGVFAAEARGARLTARQADGGRWLIDGTKPWCSLAGSLSHALVTAHTSETSRRLFAVDLAHPGVVVHEGTWVARGLPAVPSGPVDFRDLPAVPVGDDEWYLRRPGFAWGGIGVAACWWGGAVGVARRVFAAAREREPDQIALAHLGALDVLLSAAGGSLAAAATAIDAGTAAGVDGAILAARVRGLVARTVDEVIARTGHALGPAPLALDARHAQRVADLQLYVRQHHAERDDAALGRMLLTNAPAPW</sequence>
<dbReference type="AlphaFoldDB" id="A0A1G9DLR7"/>
<evidence type="ECO:0000256" key="1">
    <source>
        <dbReference type="SAM" id="MobiDB-lite"/>
    </source>
</evidence>
<gene>
    <name evidence="2" type="ORF">SAMN05216282_10996</name>
</gene>
<dbReference type="InterPro" id="IPR046373">
    <property type="entry name" value="Acyl-CoA_Oxase/DH_mid-dom_sf"/>
</dbReference>
<feature type="region of interest" description="Disordered" evidence="1">
    <location>
        <begin position="1"/>
        <end position="32"/>
    </location>
</feature>
<evidence type="ECO:0000313" key="3">
    <source>
        <dbReference type="Proteomes" id="UP000198701"/>
    </source>
</evidence>
<name>A0A1G9DLR7_9MICO</name>
<feature type="compositionally biased region" description="Basic and acidic residues" evidence="1">
    <location>
        <begin position="20"/>
        <end position="32"/>
    </location>
</feature>
<keyword evidence="3" id="KW-1185">Reference proteome</keyword>
<dbReference type="EMBL" id="FNFU01000009">
    <property type="protein sequence ID" value="SDK64770.1"/>
    <property type="molecule type" value="Genomic_DNA"/>
</dbReference>
<reference evidence="2 3" key="1">
    <citation type="submission" date="2016-10" db="EMBL/GenBank/DDBJ databases">
        <authorList>
            <person name="de Groot N.N."/>
        </authorList>
    </citation>
    <scope>NUCLEOTIDE SEQUENCE [LARGE SCALE GENOMIC DNA]</scope>
    <source>
        <strain evidence="2 3">CGMCC 1.5382</strain>
    </source>
</reference>
<dbReference type="GO" id="GO:0016627">
    <property type="term" value="F:oxidoreductase activity, acting on the CH-CH group of donors"/>
    <property type="evidence" value="ECO:0007669"/>
    <property type="project" value="InterPro"/>
</dbReference>
<dbReference type="Gene3D" id="2.40.110.10">
    <property type="entry name" value="Butyryl-CoA Dehydrogenase, subunit A, domain 2"/>
    <property type="match status" value="1"/>
</dbReference>
<dbReference type="SUPFAM" id="SSF56645">
    <property type="entry name" value="Acyl-CoA dehydrogenase NM domain-like"/>
    <property type="match status" value="1"/>
</dbReference>
<protein>
    <submittedName>
        <fullName evidence="2">Acyl-CoA dehydrogenase</fullName>
    </submittedName>
</protein>
<accession>A0A1G9DLR7</accession>
<dbReference type="InterPro" id="IPR009100">
    <property type="entry name" value="AcylCoA_DH/oxidase_NM_dom_sf"/>
</dbReference>
<evidence type="ECO:0000313" key="2">
    <source>
        <dbReference type="EMBL" id="SDK64770.1"/>
    </source>
</evidence>
<dbReference type="STRING" id="386301.SAMN05216282_10996"/>
<organism evidence="2 3">
    <name type="scientific">Cryobacterium psychrotolerans</name>
    <dbReference type="NCBI Taxonomy" id="386301"/>
    <lineage>
        <taxon>Bacteria</taxon>
        <taxon>Bacillati</taxon>
        <taxon>Actinomycetota</taxon>
        <taxon>Actinomycetes</taxon>
        <taxon>Micrococcales</taxon>
        <taxon>Microbacteriaceae</taxon>
        <taxon>Cryobacterium</taxon>
    </lineage>
</organism>
<proteinExistence type="predicted"/>
<dbReference type="RefSeq" id="WP_092323544.1">
    <property type="nucleotide sequence ID" value="NZ_FNFU01000009.1"/>
</dbReference>